<evidence type="ECO:0000313" key="6">
    <source>
        <dbReference type="EMBL" id="GAA1654890.1"/>
    </source>
</evidence>
<dbReference type="InterPro" id="IPR029016">
    <property type="entry name" value="GAF-like_dom_sf"/>
</dbReference>
<dbReference type="Proteomes" id="UP001500618">
    <property type="component" value="Unassembled WGS sequence"/>
</dbReference>
<keyword evidence="2" id="KW-0238">DNA-binding</keyword>
<evidence type="ECO:0000256" key="3">
    <source>
        <dbReference type="ARBA" id="ARBA00023163"/>
    </source>
</evidence>
<evidence type="ECO:0000313" key="7">
    <source>
        <dbReference type="Proteomes" id="UP001500618"/>
    </source>
</evidence>
<dbReference type="PANTHER" id="PTHR30136:SF2">
    <property type="entry name" value="TRANSCRIPTIONAL REGULATOR ICLR"/>
    <property type="match status" value="1"/>
</dbReference>
<dbReference type="InterPro" id="IPR050707">
    <property type="entry name" value="HTH_MetabolicPath_Reg"/>
</dbReference>
<dbReference type="PANTHER" id="PTHR30136">
    <property type="entry name" value="HELIX-TURN-HELIX TRANSCRIPTIONAL REGULATOR, ICLR FAMILY"/>
    <property type="match status" value="1"/>
</dbReference>
<dbReference type="PROSITE" id="PS51078">
    <property type="entry name" value="ICLR_ED"/>
    <property type="match status" value="1"/>
</dbReference>
<keyword evidence="3" id="KW-0804">Transcription</keyword>
<dbReference type="InterPro" id="IPR036390">
    <property type="entry name" value="WH_DNA-bd_sf"/>
</dbReference>
<dbReference type="Gene3D" id="3.30.450.40">
    <property type="match status" value="1"/>
</dbReference>
<dbReference type="InterPro" id="IPR005471">
    <property type="entry name" value="Tscrpt_reg_IclR_N"/>
</dbReference>
<dbReference type="SUPFAM" id="SSF55781">
    <property type="entry name" value="GAF domain-like"/>
    <property type="match status" value="1"/>
</dbReference>
<reference evidence="7" key="1">
    <citation type="journal article" date="2019" name="Int. J. Syst. Evol. Microbiol.">
        <title>The Global Catalogue of Microorganisms (GCM) 10K type strain sequencing project: providing services to taxonomists for standard genome sequencing and annotation.</title>
        <authorList>
            <consortium name="The Broad Institute Genomics Platform"/>
            <consortium name="The Broad Institute Genome Sequencing Center for Infectious Disease"/>
            <person name="Wu L."/>
            <person name="Ma J."/>
        </authorList>
    </citation>
    <scope>NUCLEOTIDE SEQUENCE [LARGE SCALE GENOMIC DNA]</scope>
    <source>
        <strain evidence="7">JCM 14718</strain>
    </source>
</reference>
<dbReference type="EMBL" id="BAAANY010000001">
    <property type="protein sequence ID" value="GAA1654890.1"/>
    <property type="molecule type" value="Genomic_DNA"/>
</dbReference>
<evidence type="ECO:0000259" key="5">
    <source>
        <dbReference type="PROSITE" id="PS51078"/>
    </source>
</evidence>
<organism evidence="6 7">
    <name type="scientific">Fodinicola feengrottensis</name>
    <dbReference type="NCBI Taxonomy" id="435914"/>
    <lineage>
        <taxon>Bacteria</taxon>
        <taxon>Bacillati</taxon>
        <taxon>Actinomycetota</taxon>
        <taxon>Actinomycetes</taxon>
        <taxon>Mycobacteriales</taxon>
        <taxon>Fodinicola</taxon>
    </lineage>
</organism>
<gene>
    <name evidence="6" type="ORF">GCM10009765_00020</name>
</gene>
<protein>
    <submittedName>
        <fullName evidence="6">IclR family transcriptional regulator</fullName>
    </submittedName>
</protein>
<dbReference type="PROSITE" id="PS51077">
    <property type="entry name" value="HTH_ICLR"/>
    <property type="match status" value="1"/>
</dbReference>
<feature type="domain" description="HTH iclR-type" evidence="4">
    <location>
        <begin position="5"/>
        <end position="67"/>
    </location>
</feature>
<dbReference type="InterPro" id="IPR036388">
    <property type="entry name" value="WH-like_DNA-bd_sf"/>
</dbReference>
<accession>A0ABP4RM72</accession>
<dbReference type="Gene3D" id="1.10.10.10">
    <property type="entry name" value="Winged helix-like DNA-binding domain superfamily/Winged helix DNA-binding domain"/>
    <property type="match status" value="1"/>
</dbReference>
<dbReference type="RefSeq" id="WP_344305967.1">
    <property type="nucleotide sequence ID" value="NZ_BAAANY010000001.1"/>
</dbReference>
<dbReference type="SMART" id="SM00346">
    <property type="entry name" value="HTH_ICLR"/>
    <property type="match status" value="1"/>
</dbReference>
<proteinExistence type="predicted"/>
<evidence type="ECO:0000256" key="1">
    <source>
        <dbReference type="ARBA" id="ARBA00023015"/>
    </source>
</evidence>
<evidence type="ECO:0000259" key="4">
    <source>
        <dbReference type="PROSITE" id="PS51077"/>
    </source>
</evidence>
<sequence>MTRAVPAVTRALDILELFLTGEALSAPDICGRSGLPRTTVHELLHTLLDRDFLATAPERPNHYRLGVRVFQLGGVFAGQLDLARDGQPIAAAVAARCAETVHLAVLDGVEVVYVVRIESTQPVRMVSSVGRRLPAHCTAVGKVLLAELAPAELDLRYRRRKLTAMTPRSITTLAALKKETARIREAELATEFCESNEAVACVAAPVRDHQGETVAAMSISVPITRWNAARSTELAAIVRDGARQLSGRLGFAIKGT</sequence>
<name>A0ABP4RM72_9ACTN</name>
<keyword evidence="1" id="KW-0805">Transcription regulation</keyword>
<dbReference type="Pfam" id="PF01614">
    <property type="entry name" value="IclR_C"/>
    <property type="match status" value="1"/>
</dbReference>
<dbReference type="InterPro" id="IPR014757">
    <property type="entry name" value="Tscrpt_reg_IclR_C"/>
</dbReference>
<feature type="domain" description="IclR-ED" evidence="5">
    <location>
        <begin position="68"/>
        <end position="251"/>
    </location>
</feature>
<comment type="caution">
    <text evidence="6">The sequence shown here is derived from an EMBL/GenBank/DDBJ whole genome shotgun (WGS) entry which is preliminary data.</text>
</comment>
<dbReference type="SUPFAM" id="SSF46785">
    <property type="entry name" value="Winged helix' DNA-binding domain"/>
    <property type="match status" value="1"/>
</dbReference>
<keyword evidence="7" id="KW-1185">Reference proteome</keyword>
<evidence type="ECO:0000256" key="2">
    <source>
        <dbReference type="ARBA" id="ARBA00023125"/>
    </source>
</evidence>
<dbReference type="Pfam" id="PF09339">
    <property type="entry name" value="HTH_IclR"/>
    <property type="match status" value="1"/>
</dbReference>